<dbReference type="InterPro" id="IPR050077">
    <property type="entry name" value="LexA_repressor"/>
</dbReference>
<dbReference type="PANTHER" id="PTHR33516">
    <property type="entry name" value="LEXA REPRESSOR"/>
    <property type="match status" value="1"/>
</dbReference>
<dbReference type="Pfam" id="PF00717">
    <property type="entry name" value="Peptidase_S24"/>
    <property type="match status" value="1"/>
</dbReference>
<dbReference type="PATRIC" id="fig|882211.3.peg.4069"/>
<dbReference type="NCBIfam" id="NF007621">
    <property type="entry name" value="PRK10276.1"/>
    <property type="match status" value="1"/>
</dbReference>
<feature type="domain" description="Peptidase S24/S26A/S26B/S26C" evidence="1">
    <location>
        <begin position="22"/>
        <end position="133"/>
    </location>
</feature>
<evidence type="ECO:0000313" key="2">
    <source>
        <dbReference type="EMBL" id="SEE99478.1"/>
    </source>
</evidence>
<dbReference type="OrthoDB" id="9787787at2"/>
<dbReference type="Gene3D" id="2.10.109.10">
    <property type="entry name" value="Umud Fragment, subunit A"/>
    <property type="match status" value="1"/>
</dbReference>
<organism evidence="2 3">
    <name type="scientific">Pseudomonas deceptionensis</name>
    <dbReference type="NCBI Taxonomy" id="882211"/>
    <lineage>
        <taxon>Bacteria</taxon>
        <taxon>Pseudomonadati</taxon>
        <taxon>Pseudomonadota</taxon>
        <taxon>Gammaproteobacteria</taxon>
        <taxon>Pseudomonadales</taxon>
        <taxon>Pseudomonadaceae</taxon>
        <taxon>Pseudomonas</taxon>
    </lineage>
</organism>
<reference evidence="2" key="1">
    <citation type="submission" date="2016-10" db="EMBL/GenBank/DDBJ databases">
        <authorList>
            <person name="Varghese N."/>
            <person name="Submissions S."/>
        </authorList>
    </citation>
    <scope>NUCLEOTIDE SEQUENCE [LARGE SCALE GENOMIC DNA]</scope>
    <source>
        <strain evidence="2">LMG 25555</strain>
    </source>
</reference>
<dbReference type="EMBL" id="FNUD01000002">
    <property type="protein sequence ID" value="SEE99478.1"/>
    <property type="molecule type" value="Genomic_DNA"/>
</dbReference>
<dbReference type="PANTHER" id="PTHR33516:SF2">
    <property type="entry name" value="LEXA REPRESSOR-RELATED"/>
    <property type="match status" value="1"/>
</dbReference>
<name>A0A0J6G9T3_PSEDM</name>
<proteinExistence type="predicted"/>
<dbReference type="SUPFAM" id="SSF51306">
    <property type="entry name" value="LexA/Signal peptidase"/>
    <property type="match status" value="1"/>
</dbReference>
<dbReference type="InterPro" id="IPR015927">
    <property type="entry name" value="Peptidase_S24_S26A/B/C"/>
</dbReference>
<dbReference type="Proteomes" id="UP000183613">
    <property type="component" value="Unassembled WGS sequence"/>
</dbReference>
<dbReference type="InterPro" id="IPR036286">
    <property type="entry name" value="LexA/Signal_pep-like_sf"/>
</dbReference>
<evidence type="ECO:0000313" key="3">
    <source>
        <dbReference type="Proteomes" id="UP000183613"/>
    </source>
</evidence>
<evidence type="ECO:0000259" key="1">
    <source>
        <dbReference type="Pfam" id="PF00717"/>
    </source>
</evidence>
<dbReference type="AlphaFoldDB" id="A0A0J6G9T3"/>
<dbReference type="RefSeq" id="WP_048361673.1">
    <property type="nucleotide sequence ID" value="NZ_FNUD01000002.1"/>
</dbReference>
<comment type="caution">
    <text evidence="2">The sequence shown here is derived from an EMBL/GenBank/DDBJ whole genome shotgun (WGS) entry which is preliminary data.</text>
</comment>
<dbReference type="InterPro" id="IPR039418">
    <property type="entry name" value="LexA-like"/>
</dbReference>
<accession>A0A0J6G9T3</accession>
<keyword evidence="3" id="KW-1185">Reference proteome</keyword>
<gene>
    <name evidence="2" type="ORF">SAMN04489800_3431</name>
</gene>
<dbReference type="CDD" id="cd06529">
    <property type="entry name" value="S24_LexA-like"/>
    <property type="match status" value="1"/>
</dbReference>
<protein>
    <submittedName>
        <fullName evidence="2">DNA polymerase V</fullName>
    </submittedName>
</protein>
<sequence>MSFTPLGPIAEDGIRLPLCSFKVPAGFPSPAADHIDKEISLDELLSIRAPHVYLVRIDGDSMQGAGIFSGDLAVVDRAIEPGHGDVVVALLNNDPVCKRLCLRAKSVILQSENLKYPDRYVLEGDELSIWGVITYTVRSHGH</sequence>